<evidence type="ECO:0000313" key="1">
    <source>
        <dbReference type="EMBL" id="CAK5053265.1"/>
    </source>
</evidence>
<protein>
    <submittedName>
        <fullName evidence="1">Uncharacterized protein</fullName>
    </submittedName>
</protein>
<reference evidence="1" key="1">
    <citation type="submission" date="2023-11" db="EMBL/GenBank/DDBJ databases">
        <authorList>
            <person name="Poullet M."/>
        </authorList>
    </citation>
    <scope>NUCLEOTIDE SEQUENCE</scope>
    <source>
        <strain evidence="1">E1834</strain>
    </source>
</reference>
<accession>A0ACB0YMM1</accession>
<name>A0ACB0YMM1_MELEN</name>
<proteinExistence type="predicted"/>
<dbReference type="EMBL" id="CAVMJV010000015">
    <property type="protein sequence ID" value="CAK5053265.1"/>
    <property type="molecule type" value="Genomic_DNA"/>
</dbReference>
<gene>
    <name evidence="1" type="ORF">MENTE1834_LOCUS14079</name>
</gene>
<keyword evidence="2" id="KW-1185">Reference proteome</keyword>
<sequence>MRQPLLSDSFCCCSSSSSSKSDSFTKTTKVFASNKKQFSNFNSPKITSNNYFAIKNSNFLILFKFYNLLTFLSILCCVSSFSLSPSSNNLLTTTQPRPSCREHLLNGNSENKIFPLLRLGILKKIFIKKLAKNIYYSQIKILMKFYIHLHILHPFMFNKL</sequence>
<evidence type="ECO:0000313" key="2">
    <source>
        <dbReference type="Proteomes" id="UP001497535"/>
    </source>
</evidence>
<dbReference type="Proteomes" id="UP001497535">
    <property type="component" value="Unassembled WGS sequence"/>
</dbReference>
<comment type="caution">
    <text evidence="1">The sequence shown here is derived from an EMBL/GenBank/DDBJ whole genome shotgun (WGS) entry which is preliminary data.</text>
</comment>
<organism evidence="1 2">
    <name type="scientific">Meloidogyne enterolobii</name>
    <name type="common">Root-knot nematode worm</name>
    <name type="synonym">Meloidogyne mayaguensis</name>
    <dbReference type="NCBI Taxonomy" id="390850"/>
    <lineage>
        <taxon>Eukaryota</taxon>
        <taxon>Metazoa</taxon>
        <taxon>Ecdysozoa</taxon>
        <taxon>Nematoda</taxon>
        <taxon>Chromadorea</taxon>
        <taxon>Rhabditida</taxon>
        <taxon>Tylenchina</taxon>
        <taxon>Tylenchomorpha</taxon>
        <taxon>Tylenchoidea</taxon>
        <taxon>Meloidogynidae</taxon>
        <taxon>Meloidogyninae</taxon>
        <taxon>Meloidogyne</taxon>
    </lineage>
</organism>